<keyword evidence="2" id="KW-1185">Reference proteome</keyword>
<protein>
    <submittedName>
        <fullName evidence="1">Uncharacterized protein</fullName>
    </submittedName>
</protein>
<evidence type="ECO:0000313" key="1">
    <source>
        <dbReference type="EMBL" id="AXG67070.1"/>
    </source>
</evidence>
<proteinExistence type="predicted"/>
<sequence>MPRFIRPPVIVKSVPTVSTTSATDFFGQLAPVNHVINLDAVQALHREMIGAGHIEQFTTDIGLHPDDVLPDNESHVSVPALAFFLEGGESEIWYFCGPERTLAEWAAVRDKVEQAVFDNSYYHEIEA</sequence>
<gene>
    <name evidence="1" type="ORF">AD1_026</name>
</gene>
<evidence type="ECO:0000313" key="2">
    <source>
        <dbReference type="Proteomes" id="UP000262440"/>
    </source>
</evidence>
<dbReference type="EMBL" id="MH460463">
    <property type="protein sequence ID" value="AXG67070.1"/>
    <property type="molecule type" value="Genomic_DNA"/>
</dbReference>
<dbReference type="Proteomes" id="UP000262440">
    <property type="component" value="Segment"/>
</dbReference>
<reference evidence="1 2" key="1">
    <citation type="journal article" date="2018" name="Front. Microbiol.">
        <title>Jumbo Bacteriophages Are Represented Within an Increasing Diversity of Environmental Viruses Infecting the Emerging Phytopathogen, Dickeya solani.</title>
        <authorList>
            <person name="Day A.W."/>
            <person name="Ahn J."/>
            <person name="Salmond G.P.C."/>
        </authorList>
    </citation>
    <scope>NUCLEOTIDE SEQUENCE [LARGE SCALE GENOMIC DNA]</scope>
</reference>
<organism evidence="1 2">
    <name type="scientific">Dickeya phage vB_DsoM_AD1</name>
    <dbReference type="NCBI Taxonomy" id="2283029"/>
    <lineage>
        <taxon>Viruses</taxon>
        <taxon>Duplodnaviria</taxon>
        <taxon>Heunggongvirae</taxon>
        <taxon>Uroviricota</taxon>
        <taxon>Caudoviricetes</taxon>
        <taxon>Alexandravirus</taxon>
        <taxon>Alexandravirus AD1</taxon>
    </lineage>
</organism>
<name>A0A384ZXT8_9CAUD</name>
<accession>A0A384ZXT8</accession>